<feature type="domain" description="DUF6815" evidence="1">
    <location>
        <begin position="211"/>
        <end position="308"/>
    </location>
</feature>
<dbReference type="AlphaFoldDB" id="Q1YYK9"/>
<dbReference type="InterPro" id="IPR049212">
    <property type="entry name" value="DUF6815"/>
</dbReference>
<dbReference type="OrthoDB" id="1404368at2"/>
<accession>Q1YYK9</accession>
<evidence type="ECO:0000313" key="2">
    <source>
        <dbReference type="EMBL" id="EAS41313.1"/>
    </source>
</evidence>
<evidence type="ECO:0000313" key="3">
    <source>
        <dbReference type="Proteomes" id="UP000003789"/>
    </source>
</evidence>
<dbReference type="Gene3D" id="3.30.470.20">
    <property type="entry name" value="ATP-grasp fold, B domain"/>
    <property type="match status" value="1"/>
</dbReference>
<dbReference type="EMBL" id="AAPH01000036">
    <property type="protein sequence ID" value="EAS41313.1"/>
    <property type="molecule type" value="Genomic_DNA"/>
</dbReference>
<dbReference type="NCBIfam" id="NF033816">
    <property type="entry name" value="Cj0069_fam"/>
    <property type="match status" value="1"/>
</dbReference>
<protein>
    <recommendedName>
        <fullName evidence="1">DUF6815 domain-containing protein</fullName>
    </recommendedName>
</protein>
<dbReference type="Proteomes" id="UP000003789">
    <property type="component" value="Unassembled WGS sequence"/>
</dbReference>
<comment type="caution">
    <text evidence="2">The sequence shown here is derived from an EMBL/GenBank/DDBJ whole genome shotgun (WGS) entry which is preliminary data.</text>
</comment>
<evidence type="ECO:0000259" key="1">
    <source>
        <dbReference type="Pfam" id="PF20668"/>
    </source>
</evidence>
<name>Q1YYK9_9GAMM</name>
<proteinExistence type="predicted"/>
<gene>
    <name evidence="2" type="ORF">P3TCK_07314</name>
</gene>
<reference evidence="2 3" key="1">
    <citation type="submission" date="2006-03" db="EMBL/GenBank/DDBJ databases">
        <authorList>
            <person name="Bartlett D.H."/>
            <person name="Valle G."/>
            <person name="Lauro F.M."/>
            <person name="Vezzi A."/>
            <person name="Simonato F."/>
            <person name="Eloe E."/>
            <person name="Vitulo N."/>
            <person name="Stratton T.K."/>
            <person name="D'angelo M."/>
            <person name="Ferriera S."/>
            <person name="Johnson J."/>
            <person name="Kravitz S."/>
            <person name="Beeson K."/>
            <person name="Sutton G."/>
            <person name="Rogers Y."/>
            <person name="Friedman R."/>
            <person name="Frazier M."/>
            <person name="Venter J.C."/>
        </authorList>
    </citation>
    <scope>NUCLEOTIDE SEQUENCE [LARGE SCALE GENOMIC DNA]</scope>
    <source>
        <strain evidence="2 3">3TCK</strain>
    </source>
</reference>
<dbReference type="HOGENOM" id="CLU_782364_0_0_6"/>
<dbReference type="SUPFAM" id="SSF56059">
    <property type="entry name" value="Glutathione synthetase ATP-binding domain-like"/>
    <property type="match status" value="1"/>
</dbReference>
<organism evidence="2 3">
    <name type="scientific">Photobacterium profundum 3TCK</name>
    <dbReference type="NCBI Taxonomy" id="314280"/>
    <lineage>
        <taxon>Bacteria</taxon>
        <taxon>Pseudomonadati</taxon>
        <taxon>Pseudomonadota</taxon>
        <taxon>Gammaproteobacteria</taxon>
        <taxon>Vibrionales</taxon>
        <taxon>Vibrionaceae</taxon>
        <taxon>Photobacterium</taxon>
    </lineage>
</organism>
<dbReference type="RefSeq" id="WP_006229477.1">
    <property type="nucleotide sequence ID" value="NZ_CH724134.1"/>
</dbReference>
<sequence>MKKIVIVLEANEDKNKDETGFRKDTSPIIKAVKKIGLDCKAIHFTVSDKDNIFEFMKNNCSAYISRINPGKLVTGEESYFHFLDALIAEGVVGIEPPSTLLALGSKSSLCKLVGTGLVPDDMRTYKDKAELIEDFNIENLYSDRVFKQNRGSSGKGIWRVGLVDNATSEIRVTDAQNNHTQNISVNDFINNYISFESGDVIDMPFLPGINEGEYRVLLVGNTPCYVIHKKSTSGKFNFSTTLHSGSEYIYEDISKHPDLIDLVIVNINIILDKLNDSRPAPLLWSIDFIRNTVNGEYFISEINCNCLGFTSLLDSEIPGMMADMILDRISDAYHGDFK</sequence>
<dbReference type="Pfam" id="PF20668">
    <property type="entry name" value="DUF6815"/>
    <property type="match status" value="1"/>
</dbReference>